<evidence type="ECO:0000313" key="1">
    <source>
        <dbReference type="EMBL" id="CAB5207068.1"/>
    </source>
</evidence>
<proteinExistence type="predicted"/>
<gene>
    <name evidence="1" type="ORF">UFOVP184_22</name>
</gene>
<protein>
    <submittedName>
        <fullName evidence="1">Uncharacterized protein</fullName>
    </submittedName>
</protein>
<sequence>MDNEISMATNEQLLDELYRRYATLVVFGHNDDESAANPTFSLVRGSQFAVYGGLAQLMYEARLRMKGKLANDELDD</sequence>
<organism evidence="1">
    <name type="scientific">uncultured Caudovirales phage</name>
    <dbReference type="NCBI Taxonomy" id="2100421"/>
    <lineage>
        <taxon>Viruses</taxon>
        <taxon>Duplodnaviria</taxon>
        <taxon>Heunggongvirae</taxon>
        <taxon>Uroviricota</taxon>
        <taxon>Caudoviricetes</taxon>
        <taxon>Peduoviridae</taxon>
        <taxon>Maltschvirus</taxon>
        <taxon>Maltschvirus maltsch</taxon>
    </lineage>
</organism>
<name>A0A6J7WCH9_9CAUD</name>
<dbReference type="EMBL" id="LR798229">
    <property type="protein sequence ID" value="CAB5207068.1"/>
    <property type="molecule type" value="Genomic_DNA"/>
</dbReference>
<reference evidence="1" key="1">
    <citation type="submission" date="2020-05" db="EMBL/GenBank/DDBJ databases">
        <authorList>
            <person name="Chiriac C."/>
            <person name="Salcher M."/>
            <person name="Ghai R."/>
            <person name="Kavagutti S V."/>
        </authorList>
    </citation>
    <scope>NUCLEOTIDE SEQUENCE</scope>
</reference>
<accession>A0A6J7WCH9</accession>